<proteinExistence type="predicted"/>
<evidence type="ECO:0000313" key="4">
    <source>
        <dbReference type="Proteomes" id="UP000198287"/>
    </source>
</evidence>
<evidence type="ECO:0000256" key="1">
    <source>
        <dbReference type="SAM" id="MobiDB-lite"/>
    </source>
</evidence>
<dbReference type="InterPro" id="IPR043502">
    <property type="entry name" value="DNA/RNA_pol_sf"/>
</dbReference>
<reference evidence="3 4" key="1">
    <citation type="submission" date="2015-12" db="EMBL/GenBank/DDBJ databases">
        <title>The genome of Folsomia candida.</title>
        <authorList>
            <person name="Faddeeva A."/>
            <person name="Derks M.F."/>
            <person name="Anvar Y."/>
            <person name="Smit S."/>
            <person name="Van Straalen N."/>
            <person name="Roelofs D."/>
        </authorList>
    </citation>
    <scope>NUCLEOTIDE SEQUENCE [LARGE SCALE GENOMIC DNA]</scope>
    <source>
        <strain evidence="3 4">VU population</strain>
        <tissue evidence="3">Whole body</tissue>
    </source>
</reference>
<dbReference type="CDD" id="cd09275">
    <property type="entry name" value="RNase_HI_RT_DIRS1"/>
    <property type="match status" value="1"/>
</dbReference>
<dbReference type="InterPro" id="IPR052055">
    <property type="entry name" value="Hepadnavirus_pol/RT"/>
</dbReference>
<dbReference type="PANTHER" id="PTHR33050:SF7">
    <property type="entry name" value="RIBONUCLEASE H"/>
    <property type="match status" value="1"/>
</dbReference>
<sequence>MTQPKGSWDLRNLSDESDNEADNVDILNKESDTFANLFNGGNEKGFDVAPPDLEIQDLLKDVEKSIEFGPEIMNEVAEGFNKTMTRPLSKETSENLRNNFKIPINCKPLIIPKMNQEIWSHLPAPARLTDLNMQQNQYFLGIGLNALAQIANQVKVSILKLAIDGGNILGDQIQSISKKRRLEVRKHINYEYHGICSSQIPVSEYLFGSDLNETLKASKTASNVVRKSFIRPGQAQRSQPYFNPRNPLNFNRPRLFTPQRQQFGQQREAMFPRRRPSWQSSNYPQQSNPNFQRKAIQGYDIQFESEPQQFTEPNNPKMGAEETKFVDEAILELISNGAIRVSEEEVGQFISPVFTVAKSDGGRRFVLNLKKLNDFIFAPHFKLEDVRMATSLVTNGCYMAVIDQKDAYYMIPIALESQKFLKFRWNDVLYAYTCLCFGLNLAPWLYTKIMKPVLAYLRSNLFLNVSYLDDCWMMGNTFESCLANLKFTIKLFEALGIKINYKKSQLVPSQQVKFLGFIINSVDMKLTLPSAKKDNLMQKIRKYLSVKSNTIHELAEIIGTLISVCPAVKYGQLYTRQLEIEKTVALENSNNSFSAKSAEKGLRKNSFDLVITTDASLTGWGAECNGRTTRGFWSPSERKQDINELEMLALFNGLKCSADASLPNFMLSPNLYGNGAKEEGTRVELQSNIDGRQIIREALKKLQLPDSQGYDLWKISIHNFWVKQQYTYWRAQASNQVHESDVRSGGRRKIIGDFASAAKQREAKSRLFESSGTEDITALRPTPYLFNVDSVALPGAQCQELNRPCFFNFKT</sequence>
<comment type="caution">
    <text evidence="3">The sequence shown here is derived from an EMBL/GenBank/DDBJ whole genome shotgun (WGS) entry which is preliminary data.</text>
</comment>
<dbReference type="CDD" id="cd03714">
    <property type="entry name" value="RT_DIRS1"/>
    <property type="match status" value="1"/>
</dbReference>
<gene>
    <name evidence="3" type="ORF">Fcan01_21739</name>
</gene>
<dbReference type="InterPro" id="IPR000477">
    <property type="entry name" value="RT_dom"/>
</dbReference>
<feature type="domain" description="Reverse transcriptase" evidence="2">
    <location>
        <begin position="337"/>
        <end position="519"/>
    </location>
</feature>
<protein>
    <submittedName>
        <fullName evidence="3">Putative enzymatic polyprotein</fullName>
    </submittedName>
</protein>
<dbReference type="AlphaFoldDB" id="A0A226DEU9"/>
<dbReference type="Proteomes" id="UP000198287">
    <property type="component" value="Unassembled WGS sequence"/>
</dbReference>
<keyword evidence="4" id="KW-1185">Reference proteome</keyword>
<dbReference type="Gene3D" id="3.10.10.10">
    <property type="entry name" value="HIV Type 1 Reverse Transcriptase, subunit A, domain 1"/>
    <property type="match status" value="1"/>
</dbReference>
<accession>A0A226DEU9</accession>
<evidence type="ECO:0000313" key="3">
    <source>
        <dbReference type="EMBL" id="OXA43384.1"/>
    </source>
</evidence>
<dbReference type="PROSITE" id="PS50878">
    <property type="entry name" value="RT_POL"/>
    <property type="match status" value="1"/>
</dbReference>
<dbReference type="Pfam" id="PF00078">
    <property type="entry name" value="RVT_1"/>
    <property type="match status" value="1"/>
</dbReference>
<name>A0A226DEU9_FOLCA</name>
<dbReference type="GO" id="GO:0071897">
    <property type="term" value="P:DNA biosynthetic process"/>
    <property type="evidence" value="ECO:0007669"/>
    <property type="project" value="UniProtKB-ARBA"/>
</dbReference>
<dbReference type="Gene3D" id="3.30.70.270">
    <property type="match status" value="1"/>
</dbReference>
<dbReference type="OrthoDB" id="2897838at2759"/>
<dbReference type="EMBL" id="LNIX01000022">
    <property type="protein sequence ID" value="OXA43384.1"/>
    <property type="molecule type" value="Genomic_DNA"/>
</dbReference>
<dbReference type="InterPro" id="IPR043128">
    <property type="entry name" value="Rev_trsase/Diguanyl_cyclase"/>
</dbReference>
<evidence type="ECO:0000259" key="2">
    <source>
        <dbReference type="PROSITE" id="PS50878"/>
    </source>
</evidence>
<dbReference type="PANTHER" id="PTHR33050">
    <property type="entry name" value="REVERSE TRANSCRIPTASE DOMAIN-CONTAINING PROTEIN"/>
    <property type="match status" value="1"/>
</dbReference>
<dbReference type="SUPFAM" id="SSF56672">
    <property type="entry name" value="DNA/RNA polymerases"/>
    <property type="match status" value="1"/>
</dbReference>
<feature type="region of interest" description="Disordered" evidence="1">
    <location>
        <begin position="1"/>
        <end position="21"/>
    </location>
</feature>
<organism evidence="3 4">
    <name type="scientific">Folsomia candida</name>
    <name type="common">Springtail</name>
    <dbReference type="NCBI Taxonomy" id="158441"/>
    <lineage>
        <taxon>Eukaryota</taxon>
        <taxon>Metazoa</taxon>
        <taxon>Ecdysozoa</taxon>
        <taxon>Arthropoda</taxon>
        <taxon>Hexapoda</taxon>
        <taxon>Collembola</taxon>
        <taxon>Entomobryomorpha</taxon>
        <taxon>Isotomoidea</taxon>
        <taxon>Isotomidae</taxon>
        <taxon>Proisotominae</taxon>
        <taxon>Folsomia</taxon>
    </lineage>
</organism>